<sequence length="133" mass="13753">MTDQLSTTETIDDVCPSGLCDEQQECTACDGSGADMEGGSDGGCWHCHGAGQVAPEHCYACGGSPYCQCCRTCGLYAGTCSCPQPVTLSSGRVLTLTGGHAGATPHDPEIRYSTEPPVDSTPPRGDTSYFPPL</sequence>
<name>A0ABN2XCK5_9ACTN</name>
<dbReference type="RefSeq" id="WP_344287125.1">
    <property type="nucleotide sequence ID" value="NZ_BAAAPF010000003.1"/>
</dbReference>
<feature type="region of interest" description="Disordered" evidence="1">
    <location>
        <begin position="96"/>
        <end position="133"/>
    </location>
</feature>
<gene>
    <name evidence="2" type="ORF">GCM10009802_03600</name>
</gene>
<protein>
    <submittedName>
        <fullName evidence="2">Uncharacterized protein</fullName>
    </submittedName>
</protein>
<evidence type="ECO:0000256" key="1">
    <source>
        <dbReference type="SAM" id="MobiDB-lite"/>
    </source>
</evidence>
<evidence type="ECO:0000313" key="2">
    <source>
        <dbReference type="EMBL" id="GAA2108043.1"/>
    </source>
</evidence>
<organism evidence="2 3">
    <name type="scientific">Streptomyces synnematoformans</name>
    <dbReference type="NCBI Taxonomy" id="415721"/>
    <lineage>
        <taxon>Bacteria</taxon>
        <taxon>Bacillati</taxon>
        <taxon>Actinomycetota</taxon>
        <taxon>Actinomycetes</taxon>
        <taxon>Kitasatosporales</taxon>
        <taxon>Streptomycetaceae</taxon>
        <taxon>Streptomyces</taxon>
    </lineage>
</organism>
<reference evidence="2 3" key="1">
    <citation type="journal article" date="2019" name="Int. J. Syst. Evol. Microbiol.">
        <title>The Global Catalogue of Microorganisms (GCM) 10K type strain sequencing project: providing services to taxonomists for standard genome sequencing and annotation.</title>
        <authorList>
            <consortium name="The Broad Institute Genomics Platform"/>
            <consortium name="The Broad Institute Genome Sequencing Center for Infectious Disease"/>
            <person name="Wu L."/>
            <person name="Ma J."/>
        </authorList>
    </citation>
    <scope>NUCLEOTIDE SEQUENCE [LARGE SCALE GENOMIC DNA]</scope>
    <source>
        <strain evidence="2 3">JCM 15481</strain>
    </source>
</reference>
<keyword evidence="3" id="KW-1185">Reference proteome</keyword>
<accession>A0ABN2XCK5</accession>
<dbReference type="Proteomes" id="UP001500443">
    <property type="component" value="Unassembled WGS sequence"/>
</dbReference>
<comment type="caution">
    <text evidence="2">The sequence shown here is derived from an EMBL/GenBank/DDBJ whole genome shotgun (WGS) entry which is preliminary data.</text>
</comment>
<evidence type="ECO:0000313" key="3">
    <source>
        <dbReference type="Proteomes" id="UP001500443"/>
    </source>
</evidence>
<proteinExistence type="predicted"/>
<dbReference type="EMBL" id="BAAAPF010000003">
    <property type="protein sequence ID" value="GAA2108043.1"/>
    <property type="molecule type" value="Genomic_DNA"/>
</dbReference>